<dbReference type="InterPro" id="IPR000014">
    <property type="entry name" value="PAS"/>
</dbReference>
<dbReference type="Pfam" id="PF00497">
    <property type="entry name" value="SBP_bac_3"/>
    <property type="match status" value="1"/>
</dbReference>
<feature type="domain" description="Histidine kinase" evidence="4">
    <location>
        <begin position="462"/>
        <end position="707"/>
    </location>
</feature>
<dbReference type="InterPro" id="IPR000700">
    <property type="entry name" value="PAS-assoc_C"/>
</dbReference>
<dbReference type="STRING" id="526222.Desal_3146"/>
<evidence type="ECO:0000313" key="8">
    <source>
        <dbReference type="Proteomes" id="UP000002601"/>
    </source>
</evidence>
<feature type="domain" description="PAC" evidence="6">
    <location>
        <begin position="396"/>
        <end position="449"/>
    </location>
</feature>
<comment type="catalytic activity">
    <reaction evidence="1">
        <text>ATP + protein L-histidine = ADP + protein N-phospho-L-histidine.</text>
        <dbReference type="EC" id="2.7.13.3"/>
    </reaction>
</comment>
<evidence type="ECO:0000259" key="5">
    <source>
        <dbReference type="PROSITE" id="PS50112"/>
    </source>
</evidence>
<dbReference type="SUPFAM" id="SSF55874">
    <property type="entry name" value="ATPase domain of HSP90 chaperone/DNA topoisomerase II/histidine kinase"/>
    <property type="match status" value="1"/>
</dbReference>
<dbReference type="PANTHER" id="PTHR43065">
    <property type="entry name" value="SENSOR HISTIDINE KINASE"/>
    <property type="match status" value="1"/>
</dbReference>
<dbReference type="PRINTS" id="PR00344">
    <property type="entry name" value="BCTRLSENSOR"/>
</dbReference>
<keyword evidence="7" id="KW-0808">Transferase</keyword>
<dbReference type="CDD" id="cd00130">
    <property type="entry name" value="PAS"/>
    <property type="match status" value="1"/>
</dbReference>
<dbReference type="SMART" id="SM00062">
    <property type="entry name" value="PBPb"/>
    <property type="match status" value="1"/>
</dbReference>
<dbReference type="HOGENOM" id="CLU_000445_114_69_7"/>
<dbReference type="SUPFAM" id="SSF47384">
    <property type="entry name" value="Homodimeric domain of signal transducing histidine kinase"/>
    <property type="match status" value="1"/>
</dbReference>
<dbReference type="Gene3D" id="3.30.450.20">
    <property type="entry name" value="PAS domain"/>
    <property type="match status" value="1"/>
</dbReference>
<dbReference type="InterPro" id="IPR003661">
    <property type="entry name" value="HisK_dim/P_dom"/>
</dbReference>
<evidence type="ECO:0000313" key="7">
    <source>
        <dbReference type="EMBL" id="ACS81197.1"/>
    </source>
</evidence>
<dbReference type="Gene3D" id="1.10.287.130">
    <property type="match status" value="1"/>
</dbReference>
<dbReference type="InterPro" id="IPR035965">
    <property type="entry name" value="PAS-like_dom_sf"/>
</dbReference>
<dbReference type="GO" id="GO:0000155">
    <property type="term" value="F:phosphorelay sensor kinase activity"/>
    <property type="evidence" value="ECO:0007669"/>
    <property type="project" value="InterPro"/>
</dbReference>
<dbReference type="CDD" id="cd00082">
    <property type="entry name" value="HisKA"/>
    <property type="match status" value="1"/>
</dbReference>
<evidence type="ECO:0000256" key="1">
    <source>
        <dbReference type="ARBA" id="ARBA00000085"/>
    </source>
</evidence>
<dbReference type="Pfam" id="PF02518">
    <property type="entry name" value="HATPase_c"/>
    <property type="match status" value="1"/>
</dbReference>
<dbReference type="Gene3D" id="3.30.565.10">
    <property type="entry name" value="Histidine kinase-like ATPase, C-terminal domain"/>
    <property type="match status" value="1"/>
</dbReference>
<dbReference type="PROSITE" id="PS50109">
    <property type="entry name" value="HIS_KIN"/>
    <property type="match status" value="1"/>
</dbReference>
<dbReference type="KEGG" id="dsa:Desal_3146"/>
<dbReference type="InterPro" id="IPR001610">
    <property type="entry name" value="PAC"/>
</dbReference>
<dbReference type="Pfam" id="PF08447">
    <property type="entry name" value="PAS_3"/>
    <property type="match status" value="1"/>
</dbReference>
<dbReference type="eggNOG" id="COG0834">
    <property type="taxonomic scope" value="Bacteria"/>
</dbReference>
<dbReference type="SMART" id="SM00388">
    <property type="entry name" value="HisKA"/>
    <property type="match status" value="1"/>
</dbReference>
<keyword evidence="8" id="KW-1185">Reference proteome</keyword>
<organism evidence="7 8">
    <name type="scientific">Maridesulfovibrio salexigens (strain ATCC 14822 / DSM 2638 / NCIMB 8403 / VKM B-1763)</name>
    <name type="common">Desulfovibrio salexigens</name>
    <dbReference type="NCBI Taxonomy" id="526222"/>
    <lineage>
        <taxon>Bacteria</taxon>
        <taxon>Pseudomonadati</taxon>
        <taxon>Thermodesulfobacteriota</taxon>
        <taxon>Desulfovibrionia</taxon>
        <taxon>Desulfovibrionales</taxon>
        <taxon>Desulfovibrionaceae</taxon>
        <taxon>Maridesulfovibrio</taxon>
    </lineage>
</organism>
<dbReference type="InterPro" id="IPR013655">
    <property type="entry name" value="PAS_fold_3"/>
</dbReference>
<dbReference type="SUPFAM" id="SSF53850">
    <property type="entry name" value="Periplasmic binding protein-like II"/>
    <property type="match status" value="1"/>
</dbReference>
<dbReference type="EMBL" id="CP001649">
    <property type="protein sequence ID" value="ACS81197.1"/>
    <property type="molecule type" value="Genomic_DNA"/>
</dbReference>
<dbReference type="InterPro" id="IPR004358">
    <property type="entry name" value="Sig_transdc_His_kin-like_C"/>
</dbReference>
<dbReference type="PROSITE" id="PS50112">
    <property type="entry name" value="PAS"/>
    <property type="match status" value="1"/>
</dbReference>
<dbReference type="SMART" id="SM00091">
    <property type="entry name" value="PAS"/>
    <property type="match status" value="1"/>
</dbReference>
<dbReference type="NCBIfam" id="TIGR00229">
    <property type="entry name" value="sensory_box"/>
    <property type="match status" value="1"/>
</dbReference>
<dbReference type="SUPFAM" id="SSF55785">
    <property type="entry name" value="PYP-like sensor domain (PAS domain)"/>
    <property type="match status" value="1"/>
</dbReference>
<dbReference type="EC" id="2.7.13.3" evidence="2"/>
<dbReference type="InterPro" id="IPR036890">
    <property type="entry name" value="HATPase_C_sf"/>
</dbReference>
<dbReference type="eggNOG" id="COG3852">
    <property type="taxonomic scope" value="Bacteria"/>
</dbReference>
<protein>
    <recommendedName>
        <fullName evidence="2">histidine kinase</fullName>
        <ecNumber evidence="2">2.7.13.3</ecNumber>
    </recommendedName>
</protein>
<dbReference type="InterPro" id="IPR001638">
    <property type="entry name" value="Solute-binding_3/MltF_N"/>
</dbReference>
<reference evidence="7 8" key="1">
    <citation type="submission" date="2009-06" db="EMBL/GenBank/DDBJ databases">
        <title>Complete sequence of Desulfovibrio salexigens DSM 2638.</title>
        <authorList>
            <consortium name="US DOE Joint Genome Institute"/>
            <person name="Lucas S."/>
            <person name="Copeland A."/>
            <person name="Lapidus A."/>
            <person name="Glavina del Rio T."/>
            <person name="Tice H."/>
            <person name="Bruce D."/>
            <person name="Goodwin L."/>
            <person name="Pitluck S."/>
            <person name="Munk A.C."/>
            <person name="Brettin T."/>
            <person name="Detter J.C."/>
            <person name="Han C."/>
            <person name="Tapia R."/>
            <person name="Larimer F."/>
            <person name="Land M."/>
            <person name="Hauser L."/>
            <person name="Kyrpides N."/>
            <person name="Anderson I."/>
            <person name="Wall J.D."/>
            <person name="Arkin A.P."/>
            <person name="Dehal P."/>
            <person name="Chivian D."/>
            <person name="Giles B."/>
            <person name="Hazen T.C."/>
        </authorList>
    </citation>
    <scope>NUCLEOTIDE SEQUENCE [LARGE SCALE GENOMIC DNA]</scope>
    <source>
        <strain evidence="8">ATCC 14822 / DSM 2638 / NCIMB 8403 / VKM B-1763</strain>
    </source>
</reference>
<evidence type="ECO:0000259" key="6">
    <source>
        <dbReference type="PROSITE" id="PS50113"/>
    </source>
</evidence>
<dbReference type="InterPro" id="IPR003594">
    <property type="entry name" value="HATPase_dom"/>
</dbReference>
<dbReference type="RefSeq" id="WP_015853013.1">
    <property type="nucleotide sequence ID" value="NC_012881.1"/>
</dbReference>
<dbReference type="Gene3D" id="3.40.190.10">
    <property type="entry name" value="Periplasmic binding protein-like II"/>
    <property type="match status" value="2"/>
</dbReference>
<name>C6C1M2_MARSD</name>
<evidence type="ECO:0000259" key="4">
    <source>
        <dbReference type="PROSITE" id="PS50109"/>
    </source>
</evidence>
<proteinExistence type="predicted"/>
<dbReference type="CDD" id="cd01007">
    <property type="entry name" value="PBP2_BvgS_HisK_like"/>
    <property type="match status" value="1"/>
</dbReference>
<feature type="domain" description="PAS" evidence="5">
    <location>
        <begin position="315"/>
        <end position="387"/>
    </location>
</feature>
<dbReference type="InterPro" id="IPR005467">
    <property type="entry name" value="His_kinase_dom"/>
</dbReference>
<dbReference type="SMART" id="SM00387">
    <property type="entry name" value="HATPase_c"/>
    <property type="match status" value="1"/>
</dbReference>
<dbReference type="SMART" id="SM00086">
    <property type="entry name" value="PAC"/>
    <property type="match status" value="1"/>
</dbReference>
<dbReference type="PROSITE" id="PS50113">
    <property type="entry name" value="PAC"/>
    <property type="match status" value="1"/>
</dbReference>
<dbReference type="InterPro" id="IPR036097">
    <property type="entry name" value="HisK_dim/P_sf"/>
</dbReference>
<accession>C6C1M2</accession>
<dbReference type="Proteomes" id="UP000002601">
    <property type="component" value="Chromosome"/>
</dbReference>
<keyword evidence="7" id="KW-0418">Kinase</keyword>
<sequence length="707" mass="80981">MDGINPEIIKQKIKLSEAEMAWLKQDKTVTVRVGDWPPFMMTENQISGISIDYLDLIASIHGIKFNYATQNDISWPEALKSIRSHDGIDMVPAIQQTDARKDFMSFSIPYQTLPWVIVTRDDAEFVGGLDDLASKTVSVQDKFILQKQIEKQYPNLKLRVIKSRTPTLDSLKDVATKESYATINALPVVVYFVKNYGLSNLKVAAPAKFDDLKLSMGIRNDWPELASIISKTIQAMSHKDVAAIHNSWLSVNYEPSISTTEAKRYALLGLLALCFVSGLFVTINRTLKKKIAQRTKALIAELDERERIQRDLKVSEERYDMALRAVSDGLWDWNLQTNEVYYSPRYFEMLGYEPEDFPNEYETWLYLMHPDDRERASEVVTAYLSKFPCDDRKSLFSQEFRLLTKEGEWKWILSRGRVPEFDDQGNPVRLIGTHMDITDRKRTEQLMIQTEKMMSIGGLAAGMAHEINNPLAGILGHSQNIRNRLFNSTKANIRAAEKHGIDLQQIQDYMTDREIPRMIDGIRTAGNRAAKIVSNMLSFSRQSEKEYSLHNIKNILEKAIELSASDYNLEKLYDFRQIKIIREYDPEIPPIYCEGTEIQQVLMNLLKNGAEAMRDKDYDQESPQFICRVSKTPQEVVVEIEDNGPGIDYTTRSRIFEPFYTTKDVGKGTGLGLSVSYFIITSHHNGSMTVDSSPGNWTRFTIRIPFE</sequence>
<evidence type="ECO:0000256" key="3">
    <source>
        <dbReference type="ARBA" id="ARBA00022553"/>
    </source>
</evidence>
<keyword evidence="3" id="KW-0597">Phosphoprotein</keyword>
<evidence type="ECO:0000256" key="2">
    <source>
        <dbReference type="ARBA" id="ARBA00012438"/>
    </source>
</evidence>
<dbReference type="AlphaFoldDB" id="C6C1M2"/>
<dbReference type="PANTHER" id="PTHR43065:SF42">
    <property type="entry name" value="TWO-COMPONENT SENSOR PPRA"/>
    <property type="match status" value="1"/>
</dbReference>
<gene>
    <name evidence="7" type="ordered locus">Desal_3146</name>
</gene>
<dbReference type="Pfam" id="PF00512">
    <property type="entry name" value="HisKA"/>
    <property type="match status" value="1"/>
</dbReference>